<protein>
    <submittedName>
        <fullName evidence="1">Uncharacterized protein</fullName>
    </submittedName>
</protein>
<dbReference type="Proteomes" id="UP000229897">
    <property type="component" value="Chromosome"/>
</dbReference>
<dbReference type="RefSeq" id="WP_099877295.1">
    <property type="nucleotide sequence ID" value="NZ_CP024608.1"/>
</dbReference>
<reference evidence="1" key="1">
    <citation type="submission" date="2017-10" db="EMBL/GenBank/DDBJ databases">
        <title>Massilia psychrophilum sp. nov., a novel purple-pigmented bacterium isolated from Tianshan glacier, Xinjiang Municipality, China.</title>
        <authorList>
            <person name="Wang H."/>
        </authorList>
    </citation>
    <scope>NUCLEOTIDE SEQUENCE [LARGE SCALE GENOMIC DNA]</scope>
    <source>
        <strain evidence="1">B2</strain>
    </source>
</reference>
<accession>A0A2D2DN60</accession>
<name>A0A2D2DN60_9BURK</name>
<sequence>MEKIIAELNRDEVVGVAGGATLTEKLVNVRDWDASVIEGCCTQKCCKNEEQPGEGSNPWL</sequence>
<gene>
    <name evidence="1" type="ORF">CR152_19260</name>
</gene>
<proteinExistence type="predicted"/>
<dbReference type="AlphaFoldDB" id="A0A2D2DN60"/>
<dbReference type="KEGG" id="mass:CR152_19260"/>
<evidence type="ECO:0000313" key="2">
    <source>
        <dbReference type="Proteomes" id="UP000229897"/>
    </source>
</evidence>
<dbReference type="EMBL" id="CP024608">
    <property type="protein sequence ID" value="ATQ76428.1"/>
    <property type="molecule type" value="Genomic_DNA"/>
</dbReference>
<keyword evidence="2" id="KW-1185">Reference proteome</keyword>
<evidence type="ECO:0000313" key="1">
    <source>
        <dbReference type="EMBL" id="ATQ76428.1"/>
    </source>
</evidence>
<organism evidence="1 2">
    <name type="scientific">Massilia violaceinigra</name>
    <dbReference type="NCBI Taxonomy" id="2045208"/>
    <lineage>
        <taxon>Bacteria</taxon>
        <taxon>Pseudomonadati</taxon>
        <taxon>Pseudomonadota</taxon>
        <taxon>Betaproteobacteria</taxon>
        <taxon>Burkholderiales</taxon>
        <taxon>Oxalobacteraceae</taxon>
        <taxon>Telluria group</taxon>
        <taxon>Massilia</taxon>
    </lineage>
</organism>